<dbReference type="Proteomes" id="UP000660024">
    <property type="component" value="Unassembled WGS sequence"/>
</dbReference>
<sequence>MNYTAKNIEDKLPSLNILIIGDVMIDHYINGKCSRISPEAPVPVVLTTSEEYTLGGAGNVFQNLVSLGCRVNLLSVSGDDENGKRITKLLKGTASSESYIIRDPKRCTTIKSRVLVSNHQMIRIDNEVTTRIDERVEKQVFDRLTETISDYNMVLISDYSKGFLTDCLLEGIFNLCKKNNVTTIVDPKGESFLKYRGADFIKPNKKEAIIASGIEITDINSVEEACLKLIAQTKGDGVIITMSEDGIASYKDNDLNVSPTKVIDVVDVTGAGDTVLASLGIALGCNLPLIEACDFANHVAAVVVSKVGSETATWKEIHEKYKNS</sequence>
<evidence type="ECO:0000256" key="1">
    <source>
        <dbReference type="ARBA" id="ARBA00022679"/>
    </source>
</evidence>
<dbReference type="PANTHER" id="PTHR46969:SF1">
    <property type="entry name" value="BIFUNCTIONAL PROTEIN HLDE"/>
    <property type="match status" value="1"/>
</dbReference>
<keyword evidence="5" id="KW-1185">Reference proteome</keyword>
<dbReference type="EMBL" id="JAEHFY010000022">
    <property type="protein sequence ID" value="MBK0384100.1"/>
    <property type="molecule type" value="Genomic_DNA"/>
</dbReference>
<dbReference type="SUPFAM" id="SSF53613">
    <property type="entry name" value="Ribokinase-like"/>
    <property type="match status" value="1"/>
</dbReference>
<evidence type="ECO:0000313" key="5">
    <source>
        <dbReference type="Proteomes" id="UP000660024"/>
    </source>
</evidence>
<gene>
    <name evidence="4" type="ORF">I5M32_14110</name>
</gene>
<proteinExistence type="predicted"/>
<feature type="domain" description="Carbohydrate kinase PfkB" evidence="3">
    <location>
        <begin position="16"/>
        <end position="312"/>
    </location>
</feature>
<dbReference type="Pfam" id="PF00294">
    <property type="entry name" value="PfkB"/>
    <property type="match status" value="1"/>
</dbReference>
<dbReference type="CDD" id="cd01172">
    <property type="entry name" value="RfaE_like"/>
    <property type="match status" value="1"/>
</dbReference>
<dbReference type="InterPro" id="IPR029056">
    <property type="entry name" value="Ribokinase-like"/>
</dbReference>
<dbReference type="InterPro" id="IPR011611">
    <property type="entry name" value="PfkB_dom"/>
</dbReference>
<dbReference type="RefSeq" id="WP_200587499.1">
    <property type="nucleotide sequence ID" value="NZ_JAEHFY010000022.1"/>
</dbReference>
<keyword evidence="1" id="KW-0808">Transferase</keyword>
<evidence type="ECO:0000256" key="2">
    <source>
        <dbReference type="ARBA" id="ARBA00022777"/>
    </source>
</evidence>
<dbReference type="PANTHER" id="PTHR46969">
    <property type="entry name" value="BIFUNCTIONAL PROTEIN HLDE"/>
    <property type="match status" value="1"/>
</dbReference>
<comment type="caution">
    <text evidence="4">The sequence shown here is derived from an EMBL/GenBank/DDBJ whole genome shotgun (WGS) entry which is preliminary data.</text>
</comment>
<evidence type="ECO:0000313" key="4">
    <source>
        <dbReference type="EMBL" id="MBK0384100.1"/>
    </source>
</evidence>
<dbReference type="Gene3D" id="3.40.1190.20">
    <property type="match status" value="1"/>
</dbReference>
<evidence type="ECO:0000259" key="3">
    <source>
        <dbReference type="Pfam" id="PF00294"/>
    </source>
</evidence>
<organism evidence="4 5">
    <name type="scientific">Pedobacter segetis</name>
    <dbReference type="NCBI Taxonomy" id="2793069"/>
    <lineage>
        <taxon>Bacteria</taxon>
        <taxon>Pseudomonadati</taxon>
        <taxon>Bacteroidota</taxon>
        <taxon>Sphingobacteriia</taxon>
        <taxon>Sphingobacteriales</taxon>
        <taxon>Sphingobacteriaceae</taxon>
        <taxon>Pedobacter</taxon>
    </lineage>
</organism>
<accession>A0ABS1BMJ3</accession>
<keyword evidence="2" id="KW-0418">Kinase</keyword>
<name>A0ABS1BMJ3_9SPHI</name>
<dbReference type="InterPro" id="IPR011913">
    <property type="entry name" value="RfaE_dom_I"/>
</dbReference>
<protein>
    <recommendedName>
        <fullName evidence="3">Carbohydrate kinase PfkB domain-containing protein</fullName>
    </recommendedName>
</protein>
<reference evidence="4 5" key="1">
    <citation type="submission" date="2020-12" db="EMBL/GenBank/DDBJ databases">
        <title>Bacterial novel species Pedobacter sp. SD-b isolated from soil.</title>
        <authorList>
            <person name="Jung H.-Y."/>
        </authorList>
    </citation>
    <scope>NUCLEOTIDE SEQUENCE [LARGE SCALE GENOMIC DNA]</scope>
    <source>
        <strain evidence="4 5">SD-b</strain>
    </source>
</reference>